<evidence type="ECO:0000256" key="3">
    <source>
        <dbReference type="ARBA" id="ARBA00023125"/>
    </source>
</evidence>
<sequence>MKTATANDVARLAGVSRSAVSRTFSGNGFVSAEKREKILSAAAQLNYRPNALASSLASSQSNLVALILNRREEYRSPYFYNALVNAVQEAGFFPLVVVMDPAEDGTRTIARAFSYPVHGIIVMADSVHPGSTRGLVSATRPIVLNSNWTGDDAVDAMVVDHRGGIFAMVAALERSGHKTVAFIDGRSTSTESTTRRSNFINAVAASGLTLIAEGNGDYSYDTAAREAIRIIESGAAPDAFFCANDQMAFGVMDALRLTLGRRVPEDVSVIGYDGSPEARWASYGLATIRQRNEEMVSKVVSLLTEPLDHPRQFLITTEFIPRASIRGGG</sequence>
<dbReference type="GO" id="GO:0003700">
    <property type="term" value="F:DNA-binding transcription factor activity"/>
    <property type="evidence" value="ECO:0007669"/>
    <property type="project" value="TreeGrafter"/>
</dbReference>
<dbReference type="Proteomes" id="UP000032611">
    <property type="component" value="Chromosome"/>
</dbReference>
<dbReference type="SUPFAM" id="SSF53822">
    <property type="entry name" value="Periplasmic binding protein-like I"/>
    <property type="match status" value="1"/>
</dbReference>
<dbReference type="PANTHER" id="PTHR30146">
    <property type="entry name" value="LACI-RELATED TRANSCRIPTIONAL REPRESSOR"/>
    <property type="match status" value="1"/>
</dbReference>
<dbReference type="STRING" id="1486262.TM49_07055"/>
<keyword evidence="1" id="KW-0678">Repressor</keyword>
<evidence type="ECO:0000256" key="2">
    <source>
        <dbReference type="ARBA" id="ARBA00023015"/>
    </source>
</evidence>
<dbReference type="OrthoDB" id="7170131at2"/>
<keyword evidence="7" id="KW-1185">Reference proteome</keyword>
<dbReference type="CDD" id="cd01392">
    <property type="entry name" value="HTH_LacI"/>
    <property type="match status" value="1"/>
</dbReference>
<dbReference type="InterPro" id="IPR010982">
    <property type="entry name" value="Lambda_DNA-bd_dom_sf"/>
</dbReference>
<dbReference type="Pfam" id="PF13377">
    <property type="entry name" value="Peripla_BP_3"/>
    <property type="match status" value="1"/>
</dbReference>
<dbReference type="InterPro" id="IPR046335">
    <property type="entry name" value="LacI/GalR-like_sensor"/>
</dbReference>
<dbReference type="CDD" id="cd06278">
    <property type="entry name" value="PBP1_LacI-like"/>
    <property type="match status" value="1"/>
</dbReference>
<dbReference type="InterPro" id="IPR000843">
    <property type="entry name" value="HTH_LacI"/>
</dbReference>
<dbReference type="AlphaFoldDB" id="A0A0D5LP14"/>
<evidence type="ECO:0000259" key="5">
    <source>
        <dbReference type="PROSITE" id="PS50932"/>
    </source>
</evidence>
<accession>A0A0D5LP14</accession>
<dbReference type="KEGG" id="mey:TM49_07055"/>
<organism evidence="6 7">
    <name type="scientific">Martelella endophytica</name>
    <dbReference type="NCBI Taxonomy" id="1486262"/>
    <lineage>
        <taxon>Bacteria</taxon>
        <taxon>Pseudomonadati</taxon>
        <taxon>Pseudomonadota</taxon>
        <taxon>Alphaproteobacteria</taxon>
        <taxon>Hyphomicrobiales</taxon>
        <taxon>Aurantimonadaceae</taxon>
        <taxon>Martelella</taxon>
    </lineage>
</organism>
<name>A0A0D5LP14_MAREN</name>
<dbReference type="InterPro" id="IPR028082">
    <property type="entry name" value="Peripla_BP_I"/>
</dbReference>
<protein>
    <recommendedName>
        <fullName evidence="5">HTH lacI-type domain-containing protein</fullName>
    </recommendedName>
</protein>
<dbReference type="Gene3D" id="3.40.50.2300">
    <property type="match status" value="2"/>
</dbReference>
<dbReference type="Gene3D" id="1.10.260.40">
    <property type="entry name" value="lambda repressor-like DNA-binding domains"/>
    <property type="match status" value="1"/>
</dbReference>
<feature type="domain" description="HTH lacI-type" evidence="5">
    <location>
        <begin position="4"/>
        <end position="58"/>
    </location>
</feature>
<dbReference type="SUPFAM" id="SSF47413">
    <property type="entry name" value="lambda repressor-like DNA-binding domains"/>
    <property type="match status" value="1"/>
</dbReference>
<dbReference type="PROSITE" id="PS50932">
    <property type="entry name" value="HTH_LACI_2"/>
    <property type="match status" value="1"/>
</dbReference>
<dbReference type="RefSeq" id="WP_045680185.1">
    <property type="nucleotide sequence ID" value="NZ_CP010803.1"/>
</dbReference>
<dbReference type="Pfam" id="PF00356">
    <property type="entry name" value="LacI"/>
    <property type="match status" value="1"/>
</dbReference>
<dbReference type="PATRIC" id="fig|1486262.3.peg.1453"/>
<evidence type="ECO:0000256" key="4">
    <source>
        <dbReference type="ARBA" id="ARBA00023163"/>
    </source>
</evidence>
<dbReference type="SMART" id="SM00354">
    <property type="entry name" value="HTH_LACI"/>
    <property type="match status" value="1"/>
</dbReference>
<dbReference type="GO" id="GO:0000976">
    <property type="term" value="F:transcription cis-regulatory region binding"/>
    <property type="evidence" value="ECO:0007669"/>
    <property type="project" value="TreeGrafter"/>
</dbReference>
<gene>
    <name evidence="6" type="ORF">TM49_07055</name>
</gene>
<evidence type="ECO:0000256" key="1">
    <source>
        <dbReference type="ARBA" id="ARBA00022491"/>
    </source>
</evidence>
<keyword evidence="3" id="KW-0238">DNA-binding</keyword>
<evidence type="ECO:0000313" key="7">
    <source>
        <dbReference type="Proteomes" id="UP000032611"/>
    </source>
</evidence>
<keyword evidence="4" id="KW-0804">Transcription</keyword>
<reference evidence="6 7" key="1">
    <citation type="journal article" date="2015" name="Genome Announc.">
        <title>Complete genome sequence of Martelella endophytica YC6887, which has antifungal activity associated with a halophyte.</title>
        <authorList>
            <person name="Khan A."/>
            <person name="Khan H."/>
            <person name="Chung E.J."/>
            <person name="Hossain M.T."/>
            <person name="Chung Y.R."/>
        </authorList>
    </citation>
    <scope>NUCLEOTIDE SEQUENCE [LARGE SCALE GENOMIC DNA]</scope>
    <source>
        <strain evidence="6">YC6887</strain>
    </source>
</reference>
<dbReference type="PANTHER" id="PTHR30146:SF148">
    <property type="entry name" value="HTH-TYPE TRANSCRIPTIONAL REPRESSOR PURR-RELATED"/>
    <property type="match status" value="1"/>
</dbReference>
<dbReference type="EMBL" id="CP010803">
    <property type="protein sequence ID" value="AJY45507.1"/>
    <property type="molecule type" value="Genomic_DNA"/>
</dbReference>
<evidence type="ECO:0000313" key="6">
    <source>
        <dbReference type="EMBL" id="AJY45507.1"/>
    </source>
</evidence>
<keyword evidence="2" id="KW-0805">Transcription regulation</keyword>
<proteinExistence type="predicted"/>
<dbReference type="HOGENOM" id="CLU_037628_6_1_5"/>